<gene>
    <name evidence="3" type="ORF">ABVK50_01350</name>
</gene>
<feature type="region of interest" description="Disordered" evidence="1">
    <location>
        <begin position="166"/>
        <end position="188"/>
    </location>
</feature>
<feature type="domain" description="Helix-turn-helix" evidence="2">
    <location>
        <begin position="110"/>
        <end position="154"/>
    </location>
</feature>
<evidence type="ECO:0000259" key="2">
    <source>
        <dbReference type="Pfam" id="PF12728"/>
    </source>
</evidence>
<dbReference type="RefSeq" id="WP_353643150.1">
    <property type="nucleotide sequence ID" value="NZ_CP159253.1"/>
</dbReference>
<accession>A0AAU8CQU8</accession>
<evidence type="ECO:0000313" key="3">
    <source>
        <dbReference type="EMBL" id="XCG49316.1"/>
    </source>
</evidence>
<organism evidence="3">
    <name type="scientific">Mesorhizobium sp. WSM2240</name>
    <dbReference type="NCBI Taxonomy" id="3228851"/>
    <lineage>
        <taxon>Bacteria</taxon>
        <taxon>Pseudomonadati</taxon>
        <taxon>Pseudomonadota</taxon>
        <taxon>Alphaproteobacteria</taxon>
        <taxon>Hyphomicrobiales</taxon>
        <taxon>Phyllobacteriaceae</taxon>
        <taxon>Mesorhizobium</taxon>
    </lineage>
</organism>
<reference evidence="3" key="1">
    <citation type="submission" date="2024-06" db="EMBL/GenBank/DDBJ databases">
        <title>Mesorhizobium karijinii sp. nov., a symbiont of the iconic Swainsona formosa from arid Australia.</title>
        <authorList>
            <person name="Hill Y.J."/>
            <person name="Watkin E.L.J."/>
            <person name="O'Hara G.W."/>
            <person name="Terpolilli J."/>
            <person name="Tye M.L."/>
            <person name="Kohlmeier M.G."/>
        </authorList>
    </citation>
    <scope>NUCLEOTIDE SEQUENCE</scope>
    <source>
        <strain evidence="3">WSM2240</strain>
    </source>
</reference>
<name>A0AAU8CQU8_9HYPH</name>
<dbReference type="AlphaFoldDB" id="A0AAU8CQU8"/>
<feature type="compositionally biased region" description="Polar residues" evidence="1">
    <location>
        <begin position="179"/>
        <end position="188"/>
    </location>
</feature>
<dbReference type="InterPro" id="IPR041657">
    <property type="entry name" value="HTH_17"/>
</dbReference>
<dbReference type="Pfam" id="PF12728">
    <property type="entry name" value="HTH_17"/>
    <property type="match status" value="1"/>
</dbReference>
<protein>
    <submittedName>
        <fullName evidence="3">Helix-turn-helix domain-containing protein</fullName>
    </submittedName>
</protein>
<proteinExistence type="predicted"/>
<dbReference type="EMBL" id="CP159253">
    <property type="protein sequence ID" value="XCG49316.1"/>
    <property type="molecule type" value="Genomic_DNA"/>
</dbReference>
<sequence length="188" mass="21125">MRTVIQEVVADIDDEASEIVLLIHWIGGVHTELRLPKRRRGQRNATSADIIAAIRQLVLIASDDLIAGILNRNGLVTGHGNRWTRKRVTAHRSHHKIPVFRPALDGIEPYLNLNKAARLLGVSPKTLRLVAESGEIKGIHPLPDGPWIFKRSELGRPEAQRIVHRARQNPKYPTRSHPDQQNLFASTT</sequence>
<evidence type="ECO:0000256" key="1">
    <source>
        <dbReference type="SAM" id="MobiDB-lite"/>
    </source>
</evidence>